<gene>
    <name evidence="2" type="ORF">H4Q32_025565</name>
</gene>
<organism evidence="2 3">
    <name type="scientific">Labeo rohita</name>
    <name type="common">Indian major carp</name>
    <name type="synonym">Cyprinus rohita</name>
    <dbReference type="NCBI Taxonomy" id="84645"/>
    <lineage>
        <taxon>Eukaryota</taxon>
        <taxon>Metazoa</taxon>
        <taxon>Chordata</taxon>
        <taxon>Craniata</taxon>
        <taxon>Vertebrata</taxon>
        <taxon>Euteleostomi</taxon>
        <taxon>Actinopterygii</taxon>
        <taxon>Neopterygii</taxon>
        <taxon>Teleostei</taxon>
        <taxon>Ostariophysi</taxon>
        <taxon>Cypriniformes</taxon>
        <taxon>Cyprinidae</taxon>
        <taxon>Labeoninae</taxon>
        <taxon>Labeonini</taxon>
        <taxon>Labeo</taxon>
    </lineage>
</organism>
<sequence length="507" mass="56583">MSRKRASDSVDEPNSKKNPKIISAVSSPATKVTQAVIDKLLISFVCEGSQPFSIVELPSFRKIVETLQPQCTVMTRKTLCLKVQDTFENMKSALIQKLNHADYVATTADCWSARQRSYLGVTCHWIDSTSLERCSAALACRRMTGSHTFDVIAAALEEIHEEYKIRGKITRTTTDSGSNFLKAFRIYGEDKEDDAQDAQEEGDYILEDESDESESEVEYQDLFAAEAGSDTYKRLSRSAFAKCSALSNKTSRSTLAFETVERECKLQFLRPNQTRWNSLFLAVERLNTAELGFLAEYATVMKPVAMALNLLQGESSVHMGFLLPTLYQLQDKLKKLESSCKVCQPLLKALHGGILKRFGEVMKEPELIAAAILLPKFRTAWTTNQSILTTGLDYIKGQLENSVENDALCYSSPSDEEDFFASMNTGQSKTGELERYLSCSSAGGMDLLHSFPKVKNLSLKVNTAIPAFAACERLFSHAGLLLTAKRSRLHCKYLESQLLLKFNSKIL</sequence>
<protein>
    <submittedName>
        <fullName evidence="2">Zinc finger BED domain-containing protein 4</fullName>
    </submittedName>
</protein>
<keyword evidence="3" id="KW-1185">Reference proteome</keyword>
<accession>A0ABQ8L1V8</accession>
<evidence type="ECO:0000313" key="2">
    <source>
        <dbReference type="EMBL" id="KAI2644400.1"/>
    </source>
</evidence>
<dbReference type="SUPFAM" id="SSF53098">
    <property type="entry name" value="Ribonuclease H-like"/>
    <property type="match status" value="1"/>
</dbReference>
<dbReference type="PANTHER" id="PTHR47501:SF5">
    <property type="entry name" value="HAT C-TERMINAL DIMERISATION DOMAIN-CONTAINING PROTEIN"/>
    <property type="match status" value="1"/>
</dbReference>
<evidence type="ECO:0000313" key="3">
    <source>
        <dbReference type="Proteomes" id="UP000830375"/>
    </source>
</evidence>
<feature type="region of interest" description="Disordered" evidence="1">
    <location>
        <begin position="1"/>
        <end position="22"/>
    </location>
</feature>
<dbReference type="EMBL" id="JACTAM010002539">
    <property type="protein sequence ID" value="KAI2644400.1"/>
    <property type="molecule type" value="Genomic_DNA"/>
</dbReference>
<comment type="caution">
    <text evidence="2">The sequence shown here is derived from an EMBL/GenBank/DDBJ whole genome shotgun (WGS) entry which is preliminary data.</text>
</comment>
<proteinExistence type="predicted"/>
<dbReference type="PANTHER" id="PTHR47501">
    <property type="entry name" value="TRANSPOSASE-RELATED"/>
    <property type="match status" value="1"/>
</dbReference>
<dbReference type="InterPro" id="IPR012337">
    <property type="entry name" value="RNaseH-like_sf"/>
</dbReference>
<dbReference type="SUPFAM" id="SSF140996">
    <property type="entry name" value="Hermes dimerisation domain"/>
    <property type="match status" value="1"/>
</dbReference>
<evidence type="ECO:0000256" key="1">
    <source>
        <dbReference type="SAM" id="MobiDB-lite"/>
    </source>
</evidence>
<reference evidence="2 3" key="1">
    <citation type="submission" date="2022-01" db="EMBL/GenBank/DDBJ databases">
        <title>A high-quality chromosome-level genome assembly of rohu carp, Labeo rohita.</title>
        <authorList>
            <person name="Arick M.A. II"/>
            <person name="Hsu C.-Y."/>
            <person name="Magbanua Z."/>
            <person name="Pechanova O."/>
            <person name="Grover C."/>
            <person name="Miller E."/>
            <person name="Thrash A."/>
            <person name="Ezzel L."/>
            <person name="Alam S."/>
            <person name="Benzie J."/>
            <person name="Hamilton M."/>
            <person name="Karsi A."/>
            <person name="Lawrence M.L."/>
            <person name="Peterson D.G."/>
        </authorList>
    </citation>
    <scope>NUCLEOTIDE SEQUENCE [LARGE SCALE GENOMIC DNA]</scope>
    <source>
        <strain evidence="3">BAU-BD-2019</strain>
        <tissue evidence="2">Blood</tissue>
    </source>
</reference>
<dbReference type="Proteomes" id="UP000830375">
    <property type="component" value="Unassembled WGS sequence"/>
</dbReference>
<name>A0ABQ8L1V8_LABRO</name>